<dbReference type="RefSeq" id="XP_013902594.1">
    <property type="nucleotide sequence ID" value="XM_014047140.1"/>
</dbReference>
<dbReference type="Proteomes" id="UP000054498">
    <property type="component" value="Unassembled WGS sequence"/>
</dbReference>
<feature type="region of interest" description="Disordered" evidence="1">
    <location>
        <begin position="27"/>
        <end position="67"/>
    </location>
</feature>
<feature type="compositionally biased region" description="Polar residues" evidence="1">
    <location>
        <begin position="27"/>
        <end position="44"/>
    </location>
</feature>
<dbReference type="AlphaFoldDB" id="A0A0D2MKZ3"/>
<dbReference type="KEGG" id="mng:MNEG_4380"/>
<dbReference type="GeneID" id="25737258"/>
<accession>A0A0D2MKZ3</accession>
<evidence type="ECO:0000313" key="3">
    <source>
        <dbReference type="EMBL" id="KIZ03575.1"/>
    </source>
</evidence>
<protein>
    <recommendedName>
        <fullName evidence="5">DUF5666 domain-containing protein</fullName>
    </recommendedName>
</protein>
<feature type="chain" id="PRO_5002258897" description="DUF5666 domain-containing protein" evidence="2">
    <location>
        <begin position="24"/>
        <end position="141"/>
    </location>
</feature>
<organism evidence="3 4">
    <name type="scientific">Monoraphidium neglectum</name>
    <dbReference type="NCBI Taxonomy" id="145388"/>
    <lineage>
        <taxon>Eukaryota</taxon>
        <taxon>Viridiplantae</taxon>
        <taxon>Chlorophyta</taxon>
        <taxon>core chlorophytes</taxon>
        <taxon>Chlorophyceae</taxon>
        <taxon>CS clade</taxon>
        <taxon>Sphaeropleales</taxon>
        <taxon>Selenastraceae</taxon>
        <taxon>Monoraphidium</taxon>
    </lineage>
</organism>
<keyword evidence="2" id="KW-0732">Signal</keyword>
<name>A0A0D2MKZ3_9CHLO</name>
<evidence type="ECO:0008006" key="5">
    <source>
        <dbReference type="Google" id="ProtNLM"/>
    </source>
</evidence>
<keyword evidence="4" id="KW-1185">Reference proteome</keyword>
<proteinExistence type="predicted"/>
<feature type="signal peptide" evidence="2">
    <location>
        <begin position="1"/>
        <end position="23"/>
    </location>
</feature>
<reference evidence="3 4" key="1">
    <citation type="journal article" date="2013" name="BMC Genomics">
        <title>Reconstruction of the lipid metabolism for the microalga Monoraphidium neglectum from its genome sequence reveals characteristics suitable for biofuel production.</title>
        <authorList>
            <person name="Bogen C."/>
            <person name="Al-Dilaimi A."/>
            <person name="Albersmeier A."/>
            <person name="Wichmann J."/>
            <person name="Grundmann M."/>
            <person name="Rupp O."/>
            <person name="Lauersen K.J."/>
            <person name="Blifernez-Klassen O."/>
            <person name="Kalinowski J."/>
            <person name="Goesmann A."/>
            <person name="Mussgnug J.H."/>
            <person name="Kruse O."/>
        </authorList>
    </citation>
    <scope>NUCLEOTIDE SEQUENCE [LARGE SCALE GENOMIC DNA]</scope>
    <source>
        <strain evidence="3 4">SAG 48.87</strain>
    </source>
</reference>
<evidence type="ECO:0000313" key="4">
    <source>
        <dbReference type="Proteomes" id="UP000054498"/>
    </source>
</evidence>
<sequence length="141" mass="14204">MARARTAVVLLAVLGLLAAGVHAAPPSSGSTGTLDLTQQSSVSAQGPARLGPTCFDSSTAELRPGADTTNQRVRVMSKTGTVTGSITQDAVANDRLKQKILVVAPARANTEGLTLSSTGTADKVQRNIVCAGGGDGCRGTE</sequence>
<gene>
    <name evidence="3" type="ORF">MNEG_4380</name>
</gene>
<evidence type="ECO:0000256" key="2">
    <source>
        <dbReference type="SAM" id="SignalP"/>
    </source>
</evidence>
<dbReference type="EMBL" id="KK100824">
    <property type="protein sequence ID" value="KIZ03575.1"/>
    <property type="molecule type" value="Genomic_DNA"/>
</dbReference>
<evidence type="ECO:0000256" key="1">
    <source>
        <dbReference type="SAM" id="MobiDB-lite"/>
    </source>
</evidence>